<dbReference type="GO" id="GO:0032259">
    <property type="term" value="P:methylation"/>
    <property type="evidence" value="ECO:0007669"/>
    <property type="project" value="UniProtKB-KW"/>
</dbReference>
<dbReference type="PROSITE" id="PS00092">
    <property type="entry name" value="N6_MTASE"/>
    <property type="match status" value="1"/>
</dbReference>
<protein>
    <recommendedName>
        <fullName evidence="6">tRNA1(Val) (adenine(37)-N6)-methyltransferase</fullName>
        <ecNumber evidence="6">2.1.1.223</ecNumber>
    </recommendedName>
    <alternativeName>
        <fullName evidence="6">tRNA m6A37 methyltransferase</fullName>
    </alternativeName>
</protein>
<name>A0ABS5V0Y2_9GAMM</name>
<dbReference type="InterPro" id="IPR050210">
    <property type="entry name" value="tRNA_Adenine-N(6)_MTase"/>
</dbReference>
<dbReference type="PROSITE" id="PS01131">
    <property type="entry name" value="RRNA_A_DIMETH"/>
    <property type="match status" value="1"/>
</dbReference>
<dbReference type="CDD" id="cd02440">
    <property type="entry name" value="AdoMet_MTases"/>
    <property type="match status" value="1"/>
</dbReference>
<evidence type="ECO:0000259" key="7">
    <source>
        <dbReference type="Pfam" id="PF05175"/>
    </source>
</evidence>
<dbReference type="PANTHER" id="PTHR47739:SF1">
    <property type="entry name" value="TRNA1(VAL) (ADENINE(37)-N6)-METHYLTRANSFERASE"/>
    <property type="match status" value="1"/>
</dbReference>
<keyword evidence="1 6" id="KW-0963">Cytoplasm</keyword>
<evidence type="ECO:0000256" key="3">
    <source>
        <dbReference type="ARBA" id="ARBA00022679"/>
    </source>
</evidence>
<dbReference type="InterPro" id="IPR002052">
    <property type="entry name" value="DNA_methylase_N6_adenine_CS"/>
</dbReference>
<evidence type="ECO:0000313" key="9">
    <source>
        <dbReference type="Proteomes" id="UP001195903"/>
    </source>
</evidence>
<dbReference type="InterPro" id="IPR007848">
    <property type="entry name" value="Small_mtfrase_dom"/>
</dbReference>
<feature type="domain" description="Methyltransferase small" evidence="7">
    <location>
        <begin position="35"/>
        <end position="115"/>
    </location>
</feature>
<comment type="subcellular location">
    <subcellularLocation>
        <location evidence="6">Cytoplasm</location>
    </subcellularLocation>
</comment>
<comment type="function">
    <text evidence="6">Specifically methylates the adenine in position 37 of tRNA(1)(Val) (anticodon cmo5UAC).</text>
</comment>
<evidence type="ECO:0000256" key="1">
    <source>
        <dbReference type="ARBA" id="ARBA00022490"/>
    </source>
</evidence>
<reference evidence="8 9" key="1">
    <citation type="submission" date="2021-05" db="EMBL/GenBank/DDBJ databases">
        <title>Shewanella sp. JM162201.</title>
        <authorList>
            <person name="Xu S."/>
            <person name="Li A."/>
        </authorList>
    </citation>
    <scope>NUCLEOTIDE SEQUENCE [LARGE SCALE GENOMIC DNA]</scope>
    <source>
        <strain evidence="8 9">JM162201</strain>
    </source>
</reference>
<dbReference type="PANTHER" id="PTHR47739">
    <property type="entry name" value="TRNA1(VAL) (ADENINE(37)-N6)-METHYLTRANSFERASE"/>
    <property type="match status" value="1"/>
</dbReference>
<keyword evidence="3 6" id="KW-0808">Transferase</keyword>
<keyword evidence="2 6" id="KW-0489">Methyltransferase</keyword>
<evidence type="ECO:0000256" key="4">
    <source>
        <dbReference type="ARBA" id="ARBA00022691"/>
    </source>
</evidence>
<dbReference type="EC" id="2.1.1.223" evidence="6"/>
<dbReference type="Proteomes" id="UP001195903">
    <property type="component" value="Unassembled WGS sequence"/>
</dbReference>
<sequence length="234" mass="24978">MGFTFKAFHISDEGLGMPVSTDGVLLGAWAPLDGAQKVLDLGAGSGLLSLMAAQRSNAQICAIEIDSAAARVCRDNFAASPWADRLKVIEADATRANALAGEVFTHILCNPPYFETGPLSAKPGRAQARHTGSLGFDALCTLLARHLSPGGSASLILPIESEPSFMRALTDCPLGVTQRVEVSTVEGKAPRRLLYALGHHKEGTPHCDTLAIRDTNGEYTARMRTLTQDFYLKL</sequence>
<organism evidence="8 9">
    <name type="scientific">Shewanella jiangmenensis</name>
    <dbReference type="NCBI Taxonomy" id="2837387"/>
    <lineage>
        <taxon>Bacteria</taxon>
        <taxon>Pseudomonadati</taxon>
        <taxon>Pseudomonadota</taxon>
        <taxon>Gammaproteobacteria</taxon>
        <taxon>Alteromonadales</taxon>
        <taxon>Shewanellaceae</taxon>
        <taxon>Shewanella</taxon>
    </lineage>
</organism>
<comment type="similarity">
    <text evidence="6">Belongs to the methyltransferase superfamily. tRNA (adenine-N(6)-)-methyltransferase family.</text>
</comment>
<dbReference type="HAMAP" id="MF_01872">
    <property type="entry name" value="tRNA_methyltr_YfiC"/>
    <property type="match status" value="1"/>
</dbReference>
<accession>A0ABS5V0Y2</accession>
<evidence type="ECO:0000313" key="8">
    <source>
        <dbReference type="EMBL" id="MBT1443555.1"/>
    </source>
</evidence>
<keyword evidence="9" id="KW-1185">Reference proteome</keyword>
<dbReference type="Gene3D" id="3.40.50.150">
    <property type="entry name" value="Vaccinia Virus protein VP39"/>
    <property type="match status" value="1"/>
</dbReference>
<keyword evidence="4 6" id="KW-0949">S-adenosyl-L-methionine</keyword>
<gene>
    <name evidence="8" type="ORF">KJI95_03335</name>
</gene>
<dbReference type="EMBL" id="JAHEPS010000001">
    <property type="protein sequence ID" value="MBT1443555.1"/>
    <property type="molecule type" value="Genomic_DNA"/>
</dbReference>
<evidence type="ECO:0000256" key="5">
    <source>
        <dbReference type="ARBA" id="ARBA00022694"/>
    </source>
</evidence>
<comment type="caution">
    <text evidence="8">The sequence shown here is derived from an EMBL/GenBank/DDBJ whole genome shotgun (WGS) entry which is preliminary data.</text>
</comment>
<dbReference type="InterPro" id="IPR022882">
    <property type="entry name" value="tRNA_adenine-N6_MeTrfase"/>
</dbReference>
<dbReference type="Pfam" id="PF05175">
    <property type="entry name" value="MTS"/>
    <property type="match status" value="1"/>
</dbReference>
<evidence type="ECO:0000256" key="2">
    <source>
        <dbReference type="ARBA" id="ARBA00022603"/>
    </source>
</evidence>
<dbReference type="SUPFAM" id="SSF53335">
    <property type="entry name" value="S-adenosyl-L-methionine-dependent methyltransferases"/>
    <property type="match status" value="1"/>
</dbReference>
<dbReference type="RefSeq" id="WP_214505732.1">
    <property type="nucleotide sequence ID" value="NZ_JAHEPS010000001.1"/>
</dbReference>
<keyword evidence="5 6" id="KW-0819">tRNA processing</keyword>
<dbReference type="GO" id="GO:0008168">
    <property type="term" value="F:methyltransferase activity"/>
    <property type="evidence" value="ECO:0007669"/>
    <property type="project" value="UniProtKB-KW"/>
</dbReference>
<dbReference type="InterPro" id="IPR029063">
    <property type="entry name" value="SAM-dependent_MTases_sf"/>
</dbReference>
<proteinExistence type="inferred from homology"/>
<comment type="catalytic activity">
    <reaction evidence="6">
        <text>adenosine(37) in tRNA1(Val) + S-adenosyl-L-methionine = N(6)-methyladenosine(37) in tRNA1(Val) + S-adenosyl-L-homocysteine + H(+)</text>
        <dbReference type="Rhea" id="RHEA:43160"/>
        <dbReference type="Rhea" id="RHEA-COMP:10369"/>
        <dbReference type="Rhea" id="RHEA-COMP:10370"/>
        <dbReference type="ChEBI" id="CHEBI:15378"/>
        <dbReference type="ChEBI" id="CHEBI:57856"/>
        <dbReference type="ChEBI" id="CHEBI:59789"/>
        <dbReference type="ChEBI" id="CHEBI:74411"/>
        <dbReference type="ChEBI" id="CHEBI:74449"/>
        <dbReference type="EC" id="2.1.1.223"/>
    </reaction>
</comment>
<dbReference type="InterPro" id="IPR020596">
    <property type="entry name" value="rRNA_Ade_Mease_Trfase_CS"/>
</dbReference>
<evidence type="ECO:0000256" key="6">
    <source>
        <dbReference type="HAMAP-Rule" id="MF_01872"/>
    </source>
</evidence>